<dbReference type="GO" id="GO:0015679">
    <property type="term" value="P:plasma membrane copper ion transport"/>
    <property type="evidence" value="ECO:0007669"/>
    <property type="project" value="TreeGrafter"/>
</dbReference>
<evidence type="ECO:0000256" key="1">
    <source>
        <dbReference type="ARBA" id="ARBA00009477"/>
    </source>
</evidence>
<feature type="signal peptide" evidence="3">
    <location>
        <begin position="1"/>
        <end position="20"/>
    </location>
</feature>
<dbReference type="InterPro" id="IPR051909">
    <property type="entry name" value="MFP_Cation_Efflux"/>
</dbReference>
<dbReference type="GO" id="GO:0030313">
    <property type="term" value="C:cell envelope"/>
    <property type="evidence" value="ECO:0007669"/>
    <property type="project" value="TreeGrafter"/>
</dbReference>
<keyword evidence="3" id="KW-0732">Signal</keyword>
<name>A0AAJ5W616_9SPHI</name>
<comment type="similarity">
    <text evidence="1">Belongs to the membrane fusion protein (MFP) (TC 8.A.1) family.</text>
</comment>
<dbReference type="GO" id="GO:0022857">
    <property type="term" value="F:transmembrane transporter activity"/>
    <property type="evidence" value="ECO:0007669"/>
    <property type="project" value="InterPro"/>
</dbReference>
<protein>
    <submittedName>
        <fullName evidence="5">Efflux RND transporter periplasmic adaptor subunit</fullName>
    </submittedName>
</protein>
<dbReference type="NCBIfam" id="TIGR01730">
    <property type="entry name" value="RND_mfp"/>
    <property type="match status" value="1"/>
</dbReference>
<dbReference type="Gene3D" id="2.40.50.100">
    <property type="match status" value="1"/>
</dbReference>
<dbReference type="PROSITE" id="PS51257">
    <property type="entry name" value="PROKAR_LIPOPROTEIN"/>
    <property type="match status" value="1"/>
</dbReference>
<dbReference type="AlphaFoldDB" id="A0AAJ5W616"/>
<evidence type="ECO:0000256" key="2">
    <source>
        <dbReference type="ARBA" id="ARBA00022448"/>
    </source>
</evidence>
<dbReference type="Gene3D" id="2.40.420.20">
    <property type="match status" value="1"/>
</dbReference>
<dbReference type="GO" id="GO:0016020">
    <property type="term" value="C:membrane"/>
    <property type="evidence" value="ECO:0007669"/>
    <property type="project" value="InterPro"/>
</dbReference>
<dbReference type="Gene3D" id="2.40.30.170">
    <property type="match status" value="1"/>
</dbReference>
<dbReference type="InterPro" id="IPR058625">
    <property type="entry name" value="MdtA-like_BSH"/>
</dbReference>
<dbReference type="GO" id="GO:0060003">
    <property type="term" value="P:copper ion export"/>
    <property type="evidence" value="ECO:0007669"/>
    <property type="project" value="TreeGrafter"/>
</dbReference>
<dbReference type="InterPro" id="IPR006143">
    <property type="entry name" value="RND_pump_MFP"/>
</dbReference>
<reference evidence="5" key="1">
    <citation type="submission" date="2023-03" db="EMBL/GenBank/DDBJ databases">
        <title>Andean soil-derived lignocellulolytic bacterial consortium as a source of novel taxa and putative plastic-active enzymes.</title>
        <authorList>
            <person name="Diaz-Garcia L."/>
            <person name="Chuvochina M."/>
            <person name="Feuerriegel G."/>
            <person name="Bunk B."/>
            <person name="Sproer C."/>
            <person name="Streit W.R."/>
            <person name="Rodriguez L.M."/>
            <person name="Overmann J."/>
            <person name="Jimenez D.J."/>
        </authorList>
    </citation>
    <scope>NUCLEOTIDE SEQUENCE</scope>
    <source>
        <strain evidence="5">MAG 3858</strain>
    </source>
</reference>
<dbReference type="EMBL" id="CP119313">
    <property type="protein sequence ID" value="WEK17800.1"/>
    <property type="molecule type" value="Genomic_DNA"/>
</dbReference>
<dbReference type="PANTHER" id="PTHR30097">
    <property type="entry name" value="CATION EFFLUX SYSTEM PROTEIN CUSB"/>
    <property type="match status" value="1"/>
</dbReference>
<evidence type="ECO:0000256" key="3">
    <source>
        <dbReference type="SAM" id="SignalP"/>
    </source>
</evidence>
<evidence type="ECO:0000313" key="5">
    <source>
        <dbReference type="EMBL" id="WEK17800.1"/>
    </source>
</evidence>
<organism evidence="5 6">
    <name type="scientific">Candidatus Pedobacter colombiensis</name>
    <dbReference type="NCBI Taxonomy" id="3121371"/>
    <lineage>
        <taxon>Bacteria</taxon>
        <taxon>Pseudomonadati</taxon>
        <taxon>Bacteroidota</taxon>
        <taxon>Sphingobacteriia</taxon>
        <taxon>Sphingobacteriales</taxon>
        <taxon>Sphingobacteriaceae</taxon>
        <taxon>Pedobacter</taxon>
    </lineage>
</organism>
<dbReference type="Proteomes" id="UP001214530">
    <property type="component" value="Chromosome"/>
</dbReference>
<dbReference type="PANTHER" id="PTHR30097:SF4">
    <property type="entry name" value="SLR6042 PROTEIN"/>
    <property type="match status" value="1"/>
</dbReference>
<dbReference type="Gene3D" id="1.10.287.470">
    <property type="entry name" value="Helix hairpin bin"/>
    <property type="match status" value="1"/>
</dbReference>
<gene>
    <name evidence="5" type="ORF">P0Y49_13430</name>
</gene>
<sequence length="376" mass="42240">MRLLTYLSAMLLLISGCGQQNNTVPEDVAIDSNSVNLTAAQFKNAAITTGKVEHKQIYTTLKLNGKIDVPPQNMVSISVPLGGYLKSTNLLPGMHIKKGQVIGTVEDQQYIQLQQDYLTAKARIKYLENEYKRQKDLNQSQASSDKVFQQSEADYRSQLVLISSLKEKLSIAGINVNNISETKIIKSVNIYAPISGYVSKVNVNIGKYVTPTEVLFELVDPSDIHLALKVFERDLDKLYVGQELFAYTNNEREKKHKCTILMIGKDLSDDRNTDVHCHFENYNKRLIPGTYMNAEVEVKNATATVLPTEAIVQYEGKNFVFISKGKRTFEMIEVNTGENTNGYTAIIFASNSNMESQDFVLNGAYSLLMMMKNKEE</sequence>
<dbReference type="SUPFAM" id="SSF111369">
    <property type="entry name" value="HlyD-like secretion proteins"/>
    <property type="match status" value="1"/>
</dbReference>
<dbReference type="Pfam" id="PF25917">
    <property type="entry name" value="BSH_RND"/>
    <property type="match status" value="1"/>
</dbReference>
<feature type="chain" id="PRO_5042571762" evidence="3">
    <location>
        <begin position="21"/>
        <end position="376"/>
    </location>
</feature>
<proteinExistence type="inferred from homology"/>
<evidence type="ECO:0000313" key="6">
    <source>
        <dbReference type="Proteomes" id="UP001214530"/>
    </source>
</evidence>
<keyword evidence="2" id="KW-0813">Transport</keyword>
<evidence type="ECO:0000259" key="4">
    <source>
        <dbReference type="Pfam" id="PF25917"/>
    </source>
</evidence>
<accession>A0AAJ5W616</accession>
<feature type="domain" description="Multidrug resistance protein MdtA-like barrel-sandwich hybrid" evidence="4">
    <location>
        <begin position="74"/>
        <end position="213"/>
    </location>
</feature>